<dbReference type="EMBL" id="CP022047">
    <property type="protein sequence ID" value="ASE35679.1"/>
    <property type="molecule type" value="Genomic_DNA"/>
</dbReference>
<name>A0AAI8DLD6_MAMSC</name>
<keyword evidence="2" id="KW-0812">Transmembrane</keyword>
<reference evidence="4" key="1">
    <citation type="submission" date="2017-06" db="EMBL/GenBank/DDBJ databases">
        <title>FDA dAtabase for Regulatory Grade micrObial Sequences (FDA-ARGOS): Supporting development and validation of Infectious Disease Dx tests.</title>
        <authorList>
            <person name="Campos J."/>
            <person name="Goldberg B."/>
            <person name="Tallon L."/>
            <person name="Sadzewicz L."/>
            <person name="Sengamalay N."/>
            <person name="Ott S."/>
            <person name="Godinez A."/>
            <person name="Nagaraj S."/>
            <person name="Vavikolanu K."/>
            <person name="Vyas G."/>
            <person name="Nadendla S."/>
            <person name="Aluvathingal J."/>
            <person name="Geyer C."/>
            <person name="Nandy P."/>
            <person name="Hobson J."/>
            <person name="Sichtig H."/>
        </authorList>
    </citation>
    <scope>NUCLEOTIDE SEQUENCE [LARGE SCALE GENOMIC DNA]</scope>
    <source>
        <strain evidence="4">FDAARGOS_285</strain>
        <plasmid evidence="4">unnamed1</plasmid>
    </source>
</reference>
<keyword evidence="1" id="KW-0175">Coiled coil</keyword>
<gene>
    <name evidence="3" type="ORF">CEP64_13745</name>
</gene>
<organism evidence="3 4">
    <name type="scientific">Mammaliicoccus sciuri</name>
    <name type="common">Staphylococcus sciuri</name>
    <dbReference type="NCBI Taxonomy" id="1296"/>
    <lineage>
        <taxon>Bacteria</taxon>
        <taxon>Bacillati</taxon>
        <taxon>Bacillota</taxon>
        <taxon>Bacilli</taxon>
        <taxon>Bacillales</taxon>
        <taxon>Staphylococcaceae</taxon>
        <taxon>Mammaliicoccus</taxon>
    </lineage>
</organism>
<feature type="transmembrane region" description="Helical" evidence="2">
    <location>
        <begin position="7"/>
        <end position="27"/>
    </location>
</feature>
<dbReference type="Proteomes" id="UP000197058">
    <property type="component" value="Plasmid unnamed1"/>
</dbReference>
<protein>
    <recommendedName>
        <fullName evidence="5">Transposon-related protein</fullName>
    </recommendedName>
</protein>
<dbReference type="AlphaFoldDB" id="A0AAI8DLD6"/>
<geneLocation type="plasmid" evidence="3 4">
    <name>unnamed1</name>
</geneLocation>
<feature type="coiled-coil region" evidence="1">
    <location>
        <begin position="24"/>
        <end position="66"/>
    </location>
</feature>
<evidence type="ECO:0000256" key="2">
    <source>
        <dbReference type="SAM" id="Phobius"/>
    </source>
</evidence>
<keyword evidence="3" id="KW-0614">Plasmid</keyword>
<keyword evidence="2" id="KW-1133">Transmembrane helix</keyword>
<dbReference type="KEGG" id="sscu:CEP64_13745"/>
<evidence type="ECO:0000256" key="1">
    <source>
        <dbReference type="SAM" id="Coils"/>
    </source>
</evidence>
<evidence type="ECO:0000313" key="4">
    <source>
        <dbReference type="Proteomes" id="UP000197058"/>
    </source>
</evidence>
<dbReference type="RefSeq" id="WP_088592771.1">
    <property type="nucleotide sequence ID" value="NZ_CP022047.2"/>
</dbReference>
<keyword evidence="2" id="KW-0472">Membrane</keyword>
<evidence type="ECO:0000313" key="3">
    <source>
        <dbReference type="EMBL" id="ASE35679.1"/>
    </source>
</evidence>
<evidence type="ECO:0008006" key="5">
    <source>
        <dbReference type="Google" id="ProtNLM"/>
    </source>
</evidence>
<accession>A0AAI8DLD6</accession>
<sequence length="209" mass="24385">MTQKQKGFSILIGLGVLLIMGLFMMNIKNENTDLKHKVKEYEENKQQDLIETRTNEEEKIKKQDEKDLNQNVVDTQLESDTTTFINKMFNVQNDSNYPVVKESLSKVSTQDFMSKYFSADKPQYNYNYETNVTGIQIYLNTRQDDQETMKGLATFNRFVGASKEVGSTEDTEEQMTIEITYKKEDGKWLIDQFDIKGQTPFEDLETEKE</sequence>
<proteinExistence type="predicted"/>